<keyword evidence="2" id="KW-1185">Reference proteome</keyword>
<evidence type="ECO:0000313" key="1">
    <source>
        <dbReference type="EMBL" id="KRH95010.1"/>
    </source>
</evidence>
<protein>
    <submittedName>
        <fullName evidence="1">Uncharacterized protein</fullName>
    </submittedName>
</protein>
<reference evidence="1 2" key="1">
    <citation type="submission" date="2015-07" db="EMBL/GenBank/DDBJ databases">
        <title>The genome of Pseudoloma neurophilia, a relevant intracellular parasite of the zebrafish.</title>
        <authorList>
            <person name="Ndikumana S."/>
            <person name="Pelin A."/>
            <person name="Sanders J."/>
            <person name="Corradi N."/>
        </authorList>
    </citation>
    <scope>NUCLEOTIDE SEQUENCE [LARGE SCALE GENOMIC DNA]</scope>
    <source>
        <strain evidence="1 2">MK1</strain>
    </source>
</reference>
<organism evidence="1 2">
    <name type="scientific">Pseudoloma neurophilia</name>
    <dbReference type="NCBI Taxonomy" id="146866"/>
    <lineage>
        <taxon>Eukaryota</taxon>
        <taxon>Fungi</taxon>
        <taxon>Fungi incertae sedis</taxon>
        <taxon>Microsporidia</taxon>
        <taxon>Pseudoloma</taxon>
    </lineage>
</organism>
<dbReference type="EMBL" id="LGUB01000011">
    <property type="protein sequence ID" value="KRH95010.1"/>
    <property type="molecule type" value="Genomic_DNA"/>
</dbReference>
<accession>A0A0R0M0D8</accession>
<proteinExistence type="predicted"/>
<name>A0A0R0M0D8_9MICR</name>
<dbReference type="VEuPathDB" id="MicrosporidiaDB:M153_6900030856"/>
<sequence length="475" mass="55441">MFLKIFSNIIIIYCFKFKTELQTIKPFKNQNMSLLSENEQLKFVNGEFSVKIEKKEKGKYAIFTYDTVNGLKRLCFKKKRLIICTNEHTDLFHIKKIQKTNDSSSDSSVDEKVNSRLNLKKAEKINVFKIFKHSGFGIFKQSLCLSRDLIFEKCSTDQKFWFLIEEFTPRPADLIKQQINKHIPEQSIEKNDNMCLELKKLPVSPQINSQKKTVLYPKPFDICPSNQNEIFKPKRESSVNQRNNQLDLDLLKSNRSSRDCNDLVDSLKRSGITDYLDNIENLNTWNFCKNQCNIVFAFDRHLGVFTNTGLNVDQFKNVFSDKYKKEIGENNQLLANLQKNNLNINLDDCATIGPAYRDFLLKTFTANCPCHTDLILSGITPDDLVKYGETFNLSKKFTTIDMNNPDFNDTVKHQIDICFPESRDNFQRRIRNYAIFIDENRINMLNDLQNLNEWVRDNETTIDNIQKVSSYICQG</sequence>
<evidence type="ECO:0000313" key="2">
    <source>
        <dbReference type="Proteomes" id="UP000051530"/>
    </source>
</evidence>
<dbReference type="AlphaFoldDB" id="A0A0R0M0D8"/>
<gene>
    <name evidence="1" type="ORF">M153_6900030856</name>
</gene>
<comment type="caution">
    <text evidence="1">The sequence shown here is derived from an EMBL/GenBank/DDBJ whole genome shotgun (WGS) entry which is preliminary data.</text>
</comment>
<dbReference type="Proteomes" id="UP000051530">
    <property type="component" value="Unassembled WGS sequence"/>
</dbReference>